<dbReference type="PRINTS" id="PR00782">
    <property type="entry name" value="LSHMANOLYSIN"/>
</dbReference>
<evidence type="ECO:0000313" key="11">
    <source>
        <dbReference type="EMBL" id="KGB39867.1"/>
    </source>
</evidence>
<reference evidence="11" key="1">
    <citation type="journal article" date="2012" name="Nat. Genet.">
        <title>Whole-genome sequence of Schistosoma haematobium.</title>
        <authorList>
            <person name="Young N.D."/>
            <person name="Jex A.R."/>
            <person name="Li B."/>
            <person name="Liu S."/>
            <person name="Yang L."/>
            <person name="Xiong Z."/>
            <person name="Li Y."/>
            <person name="Cantacessi C."/>
            <person name="Hall R.S."/>
            <person name="Xu X."/>
            <person name="Chen F."/>
            <person name="Wu X."/>
            <person name="Zerlotini A."/>
            <person name="Oliveira G."/>
            <person name="Hofmann A."/>
            <person name="Zhang G."/>
            <person name="Fang X."/>
            <person name="Kang Y."/>
            <person name="Campbell B.E."/>
            <person name="Loukas A."/>
            <person name="Ranganathan S."/>
            <person name="Rollinson D."/>
            <person name="Rinaldi G."/>
            <person name="Brindley P.J."/>
            <person name="Yang H."/>
            <person name="Wang J."/>
            <person name="Wang J."/>
            <person name="Gasser R.B."/>
        </authorList>
    </citation>
    <scope>NUCLEOTIDE SEQUENCE [LARGE SCALE GENOMIC DNA]</scope>
</reference>
<evidence type="ECO:0000256" key="9">
    <source>
        <dbReference type="RuleBase" id="RU366077"/>
    </source>
</evidence>
<dbReference type="AlphaFoldDB" id="A0A094ZZI1"/>
<evidence type="ECO:0000256" key="2">
    <source>
        <dbReference type="ARBA" id="ARBA00022670"/>
    </source>
</evidence>
<dbReference type="FunFam" id="3.90.132.10:FF:000001">
    <property type="entry name" value="leishmanolysin-like peptidase isoform X2"/>
    <property type="match status" value="1"/>
</dbReference>
<dbReference type="GO" id="GO:0006508">
    <property type="term" value="P:proteolysis"/>
    <property type="evidence" value="ECO:0007669"/>
    <property type="project" value="UniProtKB-KW"/>
</dbReference>
<dbReference type="GO" id="GO:0005737">
    <property type="term" value="C:cytoplasm"/>
    <property type="evidence" value="ECO:0007669"/>
    <property type="project" value="TreeGrafter"/>
</dbReference>
<evidence type="ECO:0000256" key="7">
    <source>
        <dbReference type="ARBA" id="ARBA00039717"/>
    </source>
</evidence>
<evidence type="ECO:0000256" key="3">
    <source>
        <dbReference type="ARBA" id="ARBA00022723"/>
    </source>
</evidence>
<dbReference type="GO" id="GO:0046872">
    <property type="term" value="F:metal ion binding"/>
    <property type="evidence" value="ECO:0007669"/>
    <property type="project" value="UniProtKB-KW"/>
</dbReference>
<dbReference type="GO" id="GO:0016020">
    <property type="term" value="C:membrane"/>
    <property type="evidence" value="ECO:0007669"/>
    <property type="project" value="InterPro"/>
</dbReference>
<dbReference type="GO" id="GO:0007155">
    <property type="term" value="P:cell adhesion"/>
    <property type="evidence" value="ECO:0007669"/>
    <property type="project" value="InterPro"/>
</dbReference>
<proteinExistence type="inferred from homology"/>
<dbReference type="Gene3D" id="3.90.132.10">
    <property type="entry name" value="Leishmanolysin , domain 2"/>
    <property type="match status" value="1"/>
</dbReference>
<dbReference type="Pfam" id="PF01457">
    <property type="entry name" value="Peptidase_M8"/>
    <property type="match status" value="1"/>
</dbReference>
<keyword evidence="2 9" id="KW-0645">Protease</keyword>
<dbReference type="PANTHER" id="PTHR10942:SF0">
    <property type="entry name" value="LEISHMANOLYSIN-LIKE PEPTIDASE"/>
    <property type="match status" value="1"/>
</dbReference>
<accession>A0A094ZZI1</accession>
<feature type="compositionally biased region" description="Basic and acidic residues" evidence="10">
    <location>
        <begin position="19"/>
        <end position="33"/>
    </location>
</feature>
<feature type="binding site" evidence="8">
    <location>
        <position position="107"/>
    </location>
    <ligand>
        <name>Zn(2+)</name>
        <dbReference type="ChEBI" id="CHEBI:29105"/>
        <note>catalytic</note>
    </ligand>
</feature>
<dbReference type="InterPro" id="IPR001577">
    <property type="entry name" value="Peptidase_M8"/>
</dbReference>
<evidence type="ECO:0000256" key="5">
    <source>
        <dbReference type="ARBA" id="ARBA00022833"/>
    </source>
</evidence>
<evidence type="ECO:0000256" key="8">
    <source>
        <dbReference type="PIRSR" id="PIRSR601577-2"/>
    </source>
</evidence>
<keyword evidence="5 8" id="KW-0862">Zinc</keyword>
<comment type="cofactor">
    <cofactor evidence="8 9">
        <name>Zn(2+)</name>
        <dbReference type="ChEBI" id="CHEBI:29105"/>
    </cofactor>
    <text evidence="8 9">Binds 1 zinc ion per subunit.</text>
</comment>
<dbReference type="EC" id="3.4.24.-" evidence="9"/>
<dbReference type="EMBL" id="KL251307">
    <property type="protein sequence ID" value="KGB39867.1"/>
    <property type="molecule type" value="Genomic_DNA"/>
</dbReference>
<keyword evidence="6 8" id="KW-0482">Metalloprotease</keyword>
<evidence type="ECO:0000256" key="4">
    <source>
        <dbReference type="ARBA" id="ARBA00022801"/>
    </source>
</evidence>
<gene>
    <name evidence="11" type="ORF">MS3_08320</name>
</gene>
<keyword evidence="3 8" id="KW-0479">Metal-binding</keyword>
<organism evidence="11">
    <name type="scientific">Schistosoma haematobium</name>
    <name type="common">Blood fluke</name>
    <dbReference type="NCBI Taxonomy" id="6185"/>
    <lineage>
        <taxon>Eukaryota</taxon>
        <taxon>Metazoa</taxon>
        <taxon>Spiralia</taxon>
        <taxon>Lophotrochozoa</taxon>
        <taxon>Platyhelminthes</taxon>
        <taxon>Trematoda</taxon>
        <taxon>Digenea</taxon>
        <taxon>Strigeidida</taxon>
        <taxon>Schistosomatoidea</taxon>
        <taxon>Schistosomatidae</taxon>
        <taxon>Schistosoma</taxon>
    </lineage>
</organism>
<dbReference type="SUPFAM" id="SSF55486">
    <property type="entry name" value="Metalloproteases ('zincins'), catalytic domain"/>
    <property type="match status" value="2"/>
</dbReference>
<dbReference type="Gene3D" id="2.10.55.10">
    <property type="entry name" value="Leishmanolysin domain 3"/>
    <property type="match status" value="2"/>
</dbReference>
<dbReference type="GO" id="GO:0004222">
    <property type="term" value="F:metalloendopeptidase activity"/>
    <property type="evidence" value="ECO:0007669"/>
    <property type="project" value="UniProtKB-UniRule"/>
</dbReference>
<evidence type="ECO:0000256" key="10">
    <source>
        <dbReference type="SAM" id="MobiDB-lite"/>
    </source>
</evidence>
<name>A0A094ZZI1_SCHHA</name>
<dbReference type="PANTHER" id="PTHR10942">
    <property type="entry name" value="LEISHMANOLYSIN-LIKE PEPTIDASE"/>
    <property type="match status" value="1"/>
</dbReference>
<feature type="compositionally biased region" description="Polar residues" evidence="10">
    <location>
        <begin position="38"/>
        <end position="47"/>
    </location>
</feature>
<protein>
    <recommendedName>
        <fullName evidence="7 9">Leishmanolysin-like peptidase</fullName>
        <ecNumber evidence="9">3.4.24.-</ecNumber>
    </recommendedName>
</protein>
<sequence>MDNLNTLQGFVKSNFALMRDPDGKPRTPRDPRSGRPPLNNQRQYDASENTIRTINRPWVTAAGKFSKSFLSFVTPAMLEEARKHFNCPNLDGVDIENEGGQGTVGTHFEKRVVGDETMAGVTGVKTVMSRLTLAFFTDSGWWDVDYSLAEAWYYGKNLGCSFVMESCYAYMMRMKQAGKSTEPYCDEPDTLKCYHQKAFGICAVGRFTQSLPPNEQYFKDPSQGGWWDVDYSLAEAWYYGKNLGCSFVMESCYAYMMRMKQAGKSTEPYCDEPDTLKCYHQKAFGICAVGRFTQSLPPNEQYFKDPSQGGSSPMRSFFNEPIVTYCDHQLNIPVAQKGNMFAQDFGNHSLCIMHKGAWRAQMNGRATNDPRVKATCHQYSCSGGLQVIINGKPFPCNSGVATVQTNQIQGQIVCPDPNTVCRVNQ</sequence>
<evidence type="ECO:0000256" key="1">
    <source>
        <dbReference type="ARBA" id="ARBA00005860"/>
    </source>
</evidence>
<keyword evidence="4 9" id="KW-0378">Hydrolase</keyword>
<comment type="similarity">
    <text evidence="1 9">Belongs to the peptidase M8 family.</text>
</comment>
<feature type="region of interest" description="Disordered" evidence="10">
    <location>
        <begin position="16"/>
        <end position="47"/>
    </location>
</feature>
<evidence type="ECO:0000256" key="6">
    <source>
        <dbReference type="ARBA" id="ARBA00023049"/>
    </source>
</evidence>